<evidence type="ECO:0000256" key="1">
    <source>
        <dbReference type="SAM" id="MobiDB-lite"/>
    </source>
</evidence>
<reference evidence="2" key="1">
    <citation type="journal article" date="2012" name="Nat. Biotechnol.">
        <title>Reference genome sequence of the model plant Setaria.</title>
        <authorList>
            <person name="Bennetzen J.L."/>
            <person name="Schmutz J."/>
            <person name="Wang H."/>
            <person name="Percifield R."/>
            <person name="Hawkins J."/>
            <person name="Pontaroli A.C."/>
            <person name="Estep M."/>
            <person name="Feng L."/>
            <person name="Vaughn J.N."/>
            <person name="Grimwood J."/>
            <person name="Jenkins J."/>
            <person name="Barry K."/>
            <person name="Lindquist E."/>
            <person name="Hellsten U."/>
            <person name="Deshpande S."/>
            <person name="Wang X."/>
            <person name="Wu X."/>
            <person name="Mitros T."/>
            <person name="Triplett J."/>
            <person name="Yang X."/>
            <person name="Ye C.Y."/>
            <person name="Mauro-Herrera M."/>
            <person name="Wang L."/>
            <person name="Li P."/>
            <person name="Sharma M."/>
            <person name="Sharma R."/>
            <person name="Ronald P.C."/>
            <person name="Panaud O."/>
            <person name="Kellogg E.A."/>
            <person name="Brutnell T.P."/>
            <person name="Doust A.N."/>
            <person name="Tuskan G.A."/>
            <person name="Rokhsar D."/>
            <person name="Devos K.M."/>
        </authorList>
    </citation>
    <scope>NUCLEOTIDE SEQUENCE [LARGE SCALE GENOMIC DNA]</scope>
    <source>
        <strain evidence="2">Yugu1</strain>
    </source>
</reference>
<sequence>MGHPCRRRRLLHPAVVGPSPSSASVAGFRSPSSASGTSGPSPSSASGASGPSPSAALGAGDPCPSFASGAGLPSADPMRLPFHRHPHKRTASPHKSAPPTAAGLCVGGRASPATPAPPPPRPPAAARVGAAWLAAGAGGGRMRGAAAWRRGMGQRQRGMGLLAAAGDGLPAAAGLPAASCSGPSGRGGGRGPARPRVGRCRDTTRSPASQAQHAERRGRRRGIVWRSAMEEWDCGGRKKGRSSYN</sequence>
<feature type="compositionally biased region" description="Pro residues" evidence="1">
    <location>
        <begin position="114"/>
        <end position="123"/>
    </location>
</feature>
<name>A0A368SDU0_SETIT</name>
<reference evidence="2" key="2">
    <citation type="submission" date="2015-07" db="EMBL/GenBank/DDBJ databases">
        <authorList>
            <person name="Noorani M."/>
        </authorList>
    </citation>
    <scope>NUCLEOTIDE SEQUENCE</scope>
    <source>
        <strain evidence="2">Yugu1</strain>
    </source>
</reference>
<feature type="compositionally biased region" description="Basic residues" evidence="1">
    <location>
        <begin position="81"/>
        <end position="92"/>
    </location>
</feature>
<dbReference type="AlphaFoldDB" id="A0A368SDU0"/>
<protein>
    <submittedName>
        <fullName evidence="2">Uncharacterized protein</fullName>
    </submittedName>
</protein>
<proteinExistence type="predicted"/>
<feature type="region of interest" description="Disordered" evidence="1">
    <location>
        <begin position="178"/>
        <end position="222"/>
    </location>
</feature>
<gene>
    <name evidence="2" type="ORF">SETIT_9G061900v2</name>
</gene>
<accession>A0A368SDU0</accession>
<feature type="compositionally biased region" description="Basic residues" evidence="1">
    <location>
        <begin position="1"/>
        <end position="11"/>
    </location>
</feature>
<dbReference type="EMBL" id="CM003536">
    <property type="protein sequence ID" value="RCV40531.1"/>
    <property type="molecule type" value="Genomic_DNA"/>
</dbReference>
<feature type="region of interest" description="Disordered" evidence="1">
    <location>
        <begin position="1"/>
        <end position="125"/>
    </location>
</feature>
<evidence type="ECO:0000313" key="2">
    <source>
        <dbReference type="EMBL" id="RCV40531.1"/>
    </source>
</evidence>
<feature type="compositionally biased region" description="Low complexity" evidence="1">
    <location>
        <begin position="13"/>
        <end position="62"/>
    </location>
</feature>
<organism evidence="2">
    <name type="scientific">Setaria italica</name>
    <name type="common">Foxtail millet</name>
    <name type="synonym">Panicum italicum</name>
    <dbReference type="NCBI Taxonomy" id="4555"/>
    <lineage>
        <taxon>Eukaryota</taxon>
        <taxon>Viridiplantae</taxon>
        <taxon>Streptophyta</taxon>
        <taxon>Embryophyta</taxon>
        <taxon>Tracheophyta</taxon>
        <taxon>Spermatophyta</taxon>
        <taxon>Magnoliopsida</taxon>
        <taxon>Liliopsida</taxon>
        <taxon>Poales</taxon>
        <taxon>Poaceae</taxon>
        <taxon>PACMAD clade</taxon>
        <taxon>Panicoideae</taxon>
        <taxon>Panicodae</taxon>
        <taxon>Paniceae</taxon>
        <taxon>Cenchrinae</taxon>
        <taxon>Setaria</taxon>
    </lineage>
</organism>